<feature type="compositionally biased region" description="Polar residues" evidence="1">
    <location>
        <begin position="577"/>
        <end position="590"/>
    </location>
</feature>
<evidence type="ECO:0000256" key="2">
    <source>
        <dbReference type="SAM" id="Phobius"/>
    </source>
</evidence>
<feature type="transmembrane region" description="Helical" evidence="2">
    <location>
        <begin position="357"/>
        <end position="379"/>
    </location>
</feature>
<feature type="region of interest" description="Disordered" evidence="1">
    <location>
        <begin position="930"/>
        <end position="954"/>
    </location>
</feature>
<dbReference type="InterPro" id="IPR012931">
    <property type="entry name" value="TraG_N_Proteobacteria"/>
</dbReference>
<keyword evidence="6" id="KW-1185">Reference proteome</keyword>
<proteinExistence type="predicted"/>
<keyword evidence="3" id="KW-0732">Signal</keyword>
<feature type="transmembrane region" description="Helical" evidence="2">
    <location>
        <begin position="391"/>
        <end position="409"/>
    </location>
</feature>
<keyword evidence="2" id="KW-0812">Transmembrane</keyword>
<dbReference type="Proteomes" id="UP000596092">
    <property type="component" value="Chromosome"/>
</dbReference>
<feature type="signal peptide" evidence="3">
    <location>
        <begin position="1"/>
        <end position="28"/>
    </location>
</feature>
<keyword evidence="2" id="KW-1133">Transmembrane helix</keyword>
<organism evidence="5 6">
    <name type="scientific">Desulfobulbus oligotrophicus</name>
    <dbReference type="NCBI Taxonomy" id="1909699"/>
    <lineage>
        <taxon>Bacteria</taxon>
        <taxon>Pseudomonadati</taxon>
        <taxon>Thermodesulfobacteriota</taxon>
        <taxon>Desulfobulbia</taxon>
        <taxon>Desulfobulbales</taxon>
        <taxon>Desulfobulbaceae</taxon>
        <taxon>Desulfobulbus</taxon>
    </lineage>
</organism>
<dbReference type="AlphaFoldDB" id="A0A7T6APL1"/>
<feature type="compositionally biased region" description="Low complexity" evidence="1">
    <location>
        <begin position="936"/>
        <end position="949"/>
    </location>
</feature>
<name>A0A7T6APL1_9BACT</name>
<evidence type="ECO:0000313" key="6">
    <source>
        <dbReference type="Proteomes" id="UP000596092"/>
    </source>
</evidence>
<dbReference type="RefSeq" id="WP_199263490.1">
    <property type="nucleotide sequence ID" value="NZ_CP054140.1"/>
</dbReference>
<feature type="domain" description="TraG N-terminal Proteobacteria" evidence="4">
    <location>
        <begin position="32"/>
        <end position="485"/>
    </location>
</feature>
<accession>A0A7T6APL1</accession>
<keyword evidence="2" id="KW-0472">Membrane</keyword>
<feature type="transmembrane region" description="Helical" evidence="2">
    <location>
        <begin position="458"/>
        <end position="478"/>
    </location>
</feature>
<feature type="region of interest" description="Disordered" evidence="1">
    <location>
        <begin position="577"/>
        <end position="610"/>
    </location>
</feature>
<feature type="transmembrane region" description="Helical" evidence="2">
    <location>
        <begin position="56"/>
        <end position="78"/>
    </location>
</feature>
<feature type="chain" id="PRO_5032921086" evidence="3">
    <location>
        <begin position="29"/>
        <end position="1033"/>
    </location>
</feature>
<protein>
    <submittedName>
        <fullName evidence="5">Conjugal transfer protein TraG N-terminal domain-containing protein</fullName>
    </submittedName>
</protein>
<sequence length="1033" mass="110210">MNRKNMTKWGLFPLALSAILLSAGSALALDMEYYTYGGFNPIVQAFIRIALIFSDAGYQGLIFVMTVIGIMAGAAAWIARATTGARIIPLTWTVPVVFGAIVYLAVFVPKGNITVYDPVLNRFQTVGDIPDAIVFTAGTLNLIERGLVDIIDTSAAPDAAYTQTAGGIGFKTLESVKGSSPKDNYARTSMIRYVKDCVTFELMRPGTTLSLDDLRNISTDFLVNLAQAVNPSVYTVYYDAASPAGTAMSCTQAWTNLQPIYATAANYSESIRKVCSKSYYDPSSATELATCRNQISNTLNFTTGTAVTPERIIQQRQIAEILYNFYFQDDVETSMLMESDRKITTSGLGIGLTMNEWIPIIRAVMTAIAIGVIPFLVLFLPTPIVGKAASVMLGFFVFLSTWGVTDAVIHGAAMDYAARNFEEVRQSNLGVYAMAALPSVSTKMLAMFGVIRSAGIMLASLFSMMLIRFGGHALAMLAGNLSSLVQGAGSHAGALLTPDGLSSAMRQQTKAAGLLDGMAEHRFANLAAAESWSLHKSVGGNTAAMNARRSLQKSGQIPPMTSQGDFATMMASANQSVGTASGPVTVSTGPDGTATRMRSESVNPDGSSSVVTLGPGGTGTQDDILAAGKASYVVDSDGIRTTTQASIHGLDPVKVGAMAVQQKVAGAAKTMGSDSNWGMLWQQVQRDSLSGGENRSYSDTLNNALHNSWKRAFNDQSSFIHSLDEIQRTQLQGMLGAGGRIVGASMGANGQLSVVGGDGERVSFQVSEDTAKAFSRDEAKVRSEAVAQTFSDGRGLDYLANVAKRIGATEAYSIIDEARSISRSQESYGADLTTALVKNYARERYGEETPETIRKTISDFNSYVTQHGPAGVNNMRDIVSGFVSGHGYGWGSTQAEVQGTIHNTRNRIHDQGLMKSYVDQTAGSVRSNTAGITEGSLQPPESPLPLQKPDGTRTITNADNLRSVNRHEESGQGRIRTDMKGMATEGIGKVFKGVVDSQGNRPTSEGYFQAPPENKLTPGEGKPGVVVEIHKRK</sequence>
<gene>
    <name evidence="5" type="ORF">HP555_01665</name>
</gene>
<evidence type="ECO:0000256" key="3">
    <source>
        <dbReference type="SAM" id="SignalP"/>
    </source>
</evidence>
<evidence type="ECO:0000256" key="1">
    <source>
        <dbReference type="SAM" id="MobiDB-lite"/>
    </source>
</evidence>
<evidence type="ECO:0000259" key="4">
    <source>
        <dbReference type="Pfam" id="PF07916"/>
    </source>
</evidence>
<evidence type="ECO:0000313" key="5">
    <source>
        <dbReference type="EMBL" id="QQG64657.1"/>
    </source>
</evidence>
<feature type="transmembrane region" description="Helical" evidence="2">
    <location>
        <begin position="90"/>
        <end position="108"/>
    </location>
</feature>
<dbReference type="Pfam" id="PF07916">
    <property type="entry name" value="TraG_N"/>
    <property type="match status" value="1"/>
</dbReference>
<dbReference type="EMBL" id="CP054140">
    <property type="protein sequence ID" value="QQG64657.1"/>
    <property type="molecule type" value="Genomic_DNA"/>
</dbReference>
<feature type="compositionally biased region" description="Polar residues" evidence="1">
    <location>
        <begin position="600"/>
        <end position="610"/>
    </location>
</feature>
<dbReference type="KEGG" id="dog:HP555_01665"/>
<feature type="transmembrane region" description="Helical" evidence="2">
    <location>
        <begin position="429"/>
        <end position="451"/>
    </location>
</feature>
<reference evidence="5 6" key="1">
    <citation type="submission" date="2020-05" db="EMBL/GenBank/DDBJ databases">
        <title>Complete genome of Desulfobulbus oligotrophicus.</title>
        <authorList>
            <person name="Podar M."/>
        </authorList>
    </citation>
    <scope>NUCLEOTIDE SEQUENCE [LARGE SCALE GENOMIC DNA]</scope>
    <source>
        <strain evidence="5 6">Prop6</strain>
    </source>
</reference>